<dbReference type="AlphaFoldDB" id="A0A3M2RIF6"/>
<evidence type="ECO:0000313" key="2">
    <source>
        <dbReference type="EMBL" id="RMJ04992.1"/>
    </source>
</evidence>
<dbReference type="OrthoDB" id="5048340at2759"/>
<dbReference type="Proteomes" id="UP000277212">
    <property type="component" value="Unassembled WGS sequence"/>
</dbReference>
<gene>
    <name evidence="2" type="ORF">CDV36_014336</name>
</gene>
<feature type="region of interest" description="Disordered" evidence="1">
    <location>
        <begin position="73"/>
        <end position="121"/>
    </location>
</feature>
<keyword evidence="3" id="KW-1185">Reference proteome</keyword>
<feature type="compositionally biased region" description="Basic residues" evidence="1">
    <location>
        <begin position="105"/>
        <end position="118"/>
    </location>
</feature>
<comment type="caution">
    <text evidence="2">The sequence shown here is derived from an EMBL/GenBank/DDBJ whole genome shotgun (WGS) entry which is preliminary data.</text>
</comment>
<accession>A0A3M2RIF6</accession>
<organism evidence="2 3">
    <name type="scientific">Fusarium kuroshium</name>
    <dbReference type="NCBI Taxonomy" id="2010991"/>
    <lineage>
        <taxon>Eukaryota</taxon>
        <taxon>Fungi</taxon>
        <taxon>Dikarya</taxon>
        <taxon>Ascomycota</taxon>
        <taxon>Pezizomycotina</taxon>
        <taxon>Sordariomycetes</taxon>
        <taxon>Hypocreomycetidae</taxon>
        <taxon>Hypocreales</taxon>
        <taxon>Nectriaceae</taxon>
        <taxon>Fusarium</taxon>
        <taxon>Fusarium solani species complex</taxon>
    </lineage>
</organism>
<evidence type="ECO:0000313" key="3">
    <source>
        <dbReference type="Proteomes" id="UP000277212"/>
    </source>
</evidence>
<dbReference type="EMBL" id="NKUJ01000448">
    <property type="protein sequence ID" value="RMJ04992.1"/>
    <property type="molecule type" value="Genomic_DNA"/>
</dbReference>
<reference evidence="2 3" key="1">
    <citation type="submission" date="2017-06" db="EMBL/GenBank/DDBJ databases">
        <title>Comparative genomic analysis of Ambrosia Fusariam Clade fungi.</title>
        <authorList>
            <person name="Stajich J.E."/>
            <person name="Carrillo J."/>
            <person name="Kijimoto T."/>
            <person name="Eskalen A."/>
            <person name="O'Donnell K."/>
            <person name="Kasson M."/>
        </authorList>
    </citation>
    <scope>NUCLEOTIDE SEQUENCE [LARGE SCALE GENOMIC DNA]</scope>
    <source>
        <strain evidence="2">UCR3666</strain>
    </source>
</reference>
<feature type="region of interest" description="Disordered" evidence="1">
    <location>
        <begin position="1"/>
        <end position="20"/>
    </location>
</feature>
<protein>
    <submittedName>
        <fullName evidence="2">Uncharacterized protein</fullName>
    </submittedName>
</protein>
<evidence type="ECO:0000256" key="1">
    <source>
        <dbReference type="SAM" id="MobiDB-lite"/>
    </source>
</evidence>
<sequence length="351" mass="39991">MASWMNRDIGTPIRIPHHQPMRGYYRTQHISGNSRRSNLTKPFRTEELQSLYDRWRELEDWQKPVQRLPGVDIEDHFQPEGPSPGNSDRSSVSGHSGPEDSDHGKKPRRRGPLSKTKREKTAFMRRLGACAPCRSRKVACKHWDLRDFEASYQQSKRGSNSAILGKTYWDCFEEMSDLARSSDTSDPPDSLLDLHLARLLPSVSTDTPLGPILVPLSLDNSTLGAEPIGKPQLMRSFSIVAIGRDLACPPTQTTTWQCLFWDDQQAGAMAKPCTRSFTTPTELIDHFFKIHHPVELCESPILFRCRQCDQWNDKRQYCCKCGNVESEKQEQWIYGYGVCASPSQSPRRKPA</sequence>
<proteinExistence type="predicted"/>
<feature type="compositionally biased region" description="Polar residues" evidence="1">
    <location>
        <begin position="84"/>
        <end position="94"/>
    </location>
</feature>
<name>A0A3M2RIF6_9HYPO</name>